<feature type="compositionally biased region" description="Low complexity" evidence="1">
    <location>
        <begin position="193"/>
        <end position="210"/>
    </location>
</feature>
<evidence type="ECO:0000259" key="2">
    <source>
        <dbReference type="Pfam" id="PF24580"/>
    </source>
</evidence>
<dbReference type="EMBL" id="JAQJZL010000010">
    <property type="protein sequence ID" value="KAJ6034486.1"/>
    <property type="molecule type" value="Genomic_DNA"/>
</dbReference>
<reference evidence="3" key="2">
    <citation type="submission" date="2023-01" db="EMBL/GenBank/DDBJ databases">
        <authorList>
            <person name="Petersen C."/>
        </authorList>
    </citation>
    <scope>NUCLEOTIDE SEQUENCE</scope>
    <source>
        <strain evidence="3">IBT 15450</strain>
    </source>
</reference>
<organism evidence="3 4">
    <name type="scientific">Penicillium canescens</name>
    <dbReference type="NCBI Taxonomy" id="5083"/>
    <lineage>
        <taxon>Eukaryota</taxon>
        <taxon>Fungi</taxon>
        <taxon>Dikarya</taxon>
        <taxon>Ascomycota</taxon>
        <taxon>Pezizomycotina</taxon>
        <taxon>Eurotiomycetes</taxon>
        <taxon>Eurotiomycetidae</taxon>
        <taxon>Eurotiales</taxon>
        <taxon>Aspergillaceae</taxon>
        <taxon>Penicillium</taxon>
    </lineage>
</organism>
<accession>A0AAD6I612</accession>
<evidence type="ECO:0000313" key="3">
    <source>
        <dbReference type="EMBL" id="KAJ6034486.1"/>
    </source>
</evidence>
<dbReference type="InterPro" id="IPR056026">
    <property type="entry name" value="DUF7607"/>
</dbReference>
<evidence type="ECO:0000256" key="1">
    <source>
        <dbReference type="SAM" id="MobiDB-lite"/>
    </source>
</evidence>
<protein>
    <submittedName>
        <fullName evidence="3">SNF2-related protein</fullName>
    </submittedName>
</protein>
<feature type="compositionally biased region" description="Polar residues" evidence="1">
    <location>
        <begin position="230"/>
        <end position="239"/>
    </location>
</feature>
<name>A0AAD6I612_PENCN</name>
<proteinExistence type="predicted"/>
<sequence length="484" mass="53417">MSSADALRSTSERCGSPARILLDAKNPSQYSVDEVIKFFWPDGEDPSWAYGLHPPDPALLGPAFRANDITGNVLLSCVTNEVLQDALGVSSFAQRAYMLIGINILRVRSATFPPTAAPEQSSRTEPTSITMASTPLGSMQFTVFGLRAQSEPLHAIIPNTPAAGTTLLATTKKQPRRVTNIITTPLLPKLTAPAAPAVNSSSASRSSLPPTDDDGKPLHPGWERFKANIVKNNPENTTGNEDDVLPPYGESEYDTEDQMEIEALPEKPKKKDIPTESTPPVDLTEFNSIVDKLISDKRLEWIRVMSKDMWETMGRCELSDTAISDRALNDIVRFEKRLSDLRDAIYGHRYTSGLLIIKACESLDETLSDLFFREWQLAVLGKLEPSPEDIQQDGSEPHGMNTFATSGPPVRPIPLVHPIVTTLKTPENLLVPKAPLMLAIPKTATFVHQMNRLPRSRVWNQTFLIKVYPKPVSCLDYLQVLLGK</sequence>
<reference evidence="3" key="1">
    <citation type="journal article" date="2023" name="IMA Fungus">
        <title>Comparative genomic study of the Penicillium genus elucidates a diverse pangenome and 15 lateral gene transfer events.</title>
        <authorList>
            <person name="Petersen C."/>
            <person name="Sorensen T."/>
            <person name="Nielsen M.R."/>
            <person name="Sondergaard T.E."/>
            <person name="Sorensen J.L."/>
            <person name="Fitzpatrick D.A."/>
            <person name="Frisvad J.C."/>
            <person name="Nielsen K.L."/>
        </authorList>
    </citation>
    <scope>NUCLEOTIDE SEQUENCE</scope>
    <source>
        <strain evidence="3">IBT 15450</strain>
    </source>
</reference>
<feature type="region of interest" description="Disordered" evidence="1">
    <location>
        <begin position="193"/>
        <end position="255"/>
    </location>
</feature>
<dbReference type="AlphaFoldDB" id="A0AAD6I612"/>
<comment type="caution">
    <text evidence="3">The sequence shown here is derived from an EMBL/GenBank/DDBJ whole genome shotgun (WGS) entry which is preliminary data.</text>
</comment>
<evidence type="ECO:0000313" key="4">
    <source>
        <dbReference type="Proteomes" id="UP001219568"/>
    </source>
</evidence>
<dbReference type="Pfam" id="PF24580">
    <property type="entry name" value="DUF7607"/>
    <property type="match status" value="1"/>
</dbReference>
<feature type="domain" description="DUF7607" evidence="2">
    <location>
        <begin position="306"/>
        <end position="383"/>
    </location>
</feature>
<gene>
    <name evidence="3" type="ORF">N7460_008661</name>
</gene>
<dbReference type="InterPro" id="IPR013761">
    <property type="entry name" value="SAM/pointed_sf"/>
</dbReference>
<dbReference type="Proteomes" id="UP001219568">
    <property type="component" value="Unassembled WGS sequence"/>
</dbReference>
<feature type="compositionally biased region" description="Basic and acidic residues" evidence="1">
    <location>
        <begin position="213"/>
        <end position="226"/>
    </location>
</feature>
<keyword evidence="4" id="KW-1185">Reference proteome</keyword>
<dbReference type="SUPFAM" id="SSF47769">
    <property type="entry name" value="SAM/Pointed domain"/>
    <property type="match status" value="1"/>
</dbReference>